<organism evidence="1">
    <name type="scientific">Metapenaeus ensis majanivirus</name>
    <dbReference type="NCBI Taxonomy" id="2984279"/>
    <lineage>
        <taxon>Viruses</taxon>
        <taxon>Viruses incertae sedis</taxon>
        <taxon>Naldaviricetes</taxon>
        <taxon>Nimaviridae</taxon>
    </lineage>
</organism>
<accession>A0A9C7C8M4</accession>
<protein>
    <submittedName>
        <fullName evidence="1">Wsv432-like protein</fullName>
    </submittedName>
</protein>
<reference evidence="1" key="1">
    <citation type="submission" date="2022-10" db="EMBL/GenBank/DDBJ databases">
        <title>Genome sequences of endogenous nimaviruses in decapod crustaceans.</title>
        <authorList>
            <person name="Kawato S."/>
            <person name="Nozaki R."/>
            <person name="Kondo H."/>
            <person name="Hirono I."/>
        </authorList>
    </citation>
    <scope>NUCLEOTIDE SEQUENCE</scope>
    <source>
        <strain evidence="1">Mikawa-1</strain>
    </source>
</reference>
<evidence type="ECO:0000313" key="1">
    <source>
        <dbReference type="EMBL" id="BDT62579.1"/>
    </source>
</evidence>
<sequence>MSLVNLDTIVDDDDDDNKCSFLSLTEQISKDLSNAPDVISNIEAARHSKRAIIIQAIANVPSLPGYIVKLLLPRVVESFETSTQPVIFDPLSNTFKPNIYNLIYSTGLENKPLSNVGLLKKTCLKI</sequence>
<dbReference type="EMBL" id="LC738876">
    <property type="protein sequence ID" value="BDT62579.1"/>
    <property type="molecule type" value="Genomic_DNA"/>
</dbReference>
<name>A0A9C7C8M4_9VIRU</name>
<proteinExistence type="predicted"/>